<keyword evidence="4" id="KW-1185">Reference proteome</keyword>
<evidence type="ECO:0000313" key="4">
    <source>
        <dbReference type="Proteomes" id="UP000231279"/>
    </source>
</evidence>
<dbReference type="PANTHER" id="PTHR31672:SF13">
    <property type="entry name" value="F-BOX PROTEIN CPR30-LIKE"/>
    <property type="match status" value="1"/>
</dbReference>
<dbReference type="InterPro" id="IPR001810">
    <property type="entry name" value="F-box_dom"/>
</dbReference>
<dbReference type="Proteomes" id="UP000231279">
    <property type="component" value="Unassembled WGS sequence"/>
</dbReference>
<accession>A0A2G9I3V8</accession>
<dbReference type="InterPro" id="IPR005174">
    <property type="entry name" value="KIB1-4_b-propeller"/>
</dbReference>
<dbReference type="EMBL" id="NKXS01000415">
    <property type="protein sequence ID" value="PIN24441.1"/>
    <property type="molecule type" value="Genomic_DNA"/>
</dbReference>
<dbReference type="STRING" id="429701.A0A2G9I3V8"/>
<dbReference type="Gene3D" id="1.20.1280.50">
    <property type="match status" value="1"/>
</dbReference>
<sequence length="366" mass="42009">MWFNGELFEIFSWLPTKDLYKFSTVCRTFNQLLFEDAFIKKQCKNMQLVGDTYFFLHHVRNFSRKVEFHTISSNNSSENRSCDMNLLPHASLDFVINKGSILASSNGLLCCKNMNDDEDPLFLFNPTTRSYLPIPTPDETINSDKEINLVFACDHDDEAERSFAYLLMAIVVPAEWGAPFCCKIYSPEENVWREGGKIDTGERNLCLQHSFIHNGVIYMISDTGKYLTNDSLSYWPYIVAYDFNNSCSKFLKVPMEAWEGAGYQCLDLRIFKWGSNPNNALNSICLVKLLDNVFTIWVLNITADVEEKNTYSYYWSRVFYMPIKGMGLSSLLDDVKVTGFTVLNGEVLLFATDKKVYSCNVSVPKN</sequence>
<evidence type="ECO:0000259" key="1">
    <source>
        <dbReference type="Pfam" id="PF03478"/>
    </source>
</evidence>
<dbReference type="AlphaFoldDB" id="A0A2G9I3V8"/>
<dbReference type="PANTHER" id="PTHR31672">
    <property type="entry name" value="BNACNNG10540D PROTEIN"/>
    <property type="match status" value="1"/>
</dbReference>
<proteinExistence type="predicted"/>
<evidence type="ECO:0000313" key="3">
    <source>
        <dbReference type="EMBL" id="PIN24441.1"/>
    </source>
</evidence>
<feature type="domain" description="KIB1-4 beta-propeller" evidence="1">
    <location>
        <begin position="95"/>
        <end position="321"/>
    </location>
</feature>
<dbReference type="InterPro" id="IPR050796">
    <property type="entry name" value="SCF_F-box_component"/>
</dbReference>
<dbReference type="SUPFAM" id="SSF81383">
    <property type="entry name" value="F-box domain"/>
    <property type="match status" value="1"/>
</dbReference>
<comment type="caution">
    <text evidence="3">The sequence shown here is derived from an EMBL/GenBank/DDBJ whole genome shotgun (WGS) entry which is preliminary data.</text>
</comment>
<gene>
    <name evidence="3" type="ORF">CDL12_02792</name>
</gene>
<dbReference type="InterPro" id="IPR036047">
    <property type="entry name" value="F-box-like_dom_sf"/>
</dbReference>
<evidence type="ECO:0000259" key="2">
    <source>
        <dbReference type="Pfam" id="PF12937"/>
    </source>
</evidence>
<name>A0A2G9I3V8_9LAMI</name>
<dbReference type="OrthoDB" id="1433187at2759"/>
<reference evidence="4" key="1">
    <citation type="journal article" date="2018" name="Gigascience">
        <title>Genome assembly of the Pink Ipe (Handroanthus impetiginosus, Bignoniaceae), a highly valued, ecologically keystone Neotropical timber forest tree.</title>
        <authorList>
            <person name="Silva-Junior O.B."/>
            <person name="Grattapaglia D."/>
            <person name="Novaes E."/>
            <person name="Collevatti R.G."/>
        </authorList>
    </citation>
    <scope>NUCLEOTIDE SEQUENCE [LARGE SCALE GENOMIC DNA]</scope>
    <source>
        <strain evidence="4">cv. UFG-1</strain>
    </source>
</reference>
<dbReference type="Pfam" id="PF12937">
    <property type="entry name" value="F-box-like"/>
    <property type="match status" value="1"/>
</dbReference>
<feature type="domain" description="F-box" evidence="2">
    <location>
        <begin position="7"/>
        <end position="43"/>
    </location>
</feature>
<organism evidence="3 4">
    <name type="scientific">Handroanthus impetiginosus</name>
    <dbReference type="NCBI Taxonomy" id="429701"/>
    <lineage>
        <taxon>Eukaryota</taxon>
        <taxon>Viridiplantae</taxon>
        <taxon>Streptophyta</taxon>
        <taxon>Embryophyta</taxon>
        <taxon>Tracheophyta</taxon>
        <taxon>Spermatophyta</taxon>
        <taxon>Magnoliopsida</taxon>
        <taxon>eudicotyledons</taxon>
        <taxon>Gunneridae</taxon>
        <taxon>Pentapetalae</taxon>
        <taxon>asterids</taxon>
        <taxon>lamiids</taxon>
        <taxon>Lamiales</taxon>
        <taxon>Bignoniaceae</taxon>
        <taxon>Crescentiina</taxon>
        <taxon>Tabebuia alliance</taxon>
        <taxon>Handroanthus</taxon>
    </lineage>
</organism>
<protein>
    <submittedName>
        <fullName evidence="3">Uncharacterized protein</fullName>
    </submittedName>
</protein>
<dbReference type="Pfam" id="PF03478">
    <property type="entry name" value="Beta-prop_KIB1-4"/>
    <property type="match status" value="1"/>
</dbReference>